<dbReference type="Gene3D" id="2.130.10.10">
    <property type="entry name" value="YVTN repeat-like/Quinoprotein amine dehydrogenase"/>
    <property type="match status" value="1"/>
</dbReference>
<dbReference type="InterPro" id="IPR036322">
    <property type="entry name" value="WD40_repeat_dom_sf"/>
</dbReference>
<reference evidence="8 9" key="1">
    <citation type="submission" date="2024-05" db="EMBL/GenBank/DDBJ databases">
        <title>Genome sequencing and assembly of Indian major carp, Cirrhinus mrigala (Hamilton, 1822).</title>
        <authorList>
            <person name="Mohindra V."/>
            <person name="Chowdhury L.M."/>
            <person name="Lal K."/>
            <person name="Jena J.K."/>
        </authorList>
    </citation>
    <scope>NUCLEOTIDE SEQUENCE [LARGE SCALE GENOMIC DNA]</scope>
    <source>
        <strain evidence="8">CM1030</strain>
        <tissue evidence="8">Blood</tissue>
    </source>
</reference>
<dbReference type="InterPro" id="IPR001680">
    <property type="entry name" value="WD40_rpt"/>
</dbReference>
<evidence type="ECO:0000313" key="8">
    <source>
        <dbReference type="EMBL" id="KAL0156243.1"/>
    </source>
</evidence>
<keyword evidence="3" id="KW-0677">Repeat</keyword>
<feature type="non-terminal residue" evidence="8">
    <location>
        <position position="110"/>
    </location>
</feature>
<proteinExistence type="predicted"/>
<accession>A0ABD0N7G0</accession>
<feature type="repeat" description="WD" evidence="6">
    <location>
        <begin position="46"/>
        <end position="87"/>
    </location>
</feature>
<gene>
    <name evidence="8" type="ORF">M9458_047489</name>
</gene>
<dbReference type="SUPFAM" id="SSF50978">
    <property type="entry name" value="WD40 repeat-like"/>
    <property type="match status" value="1"/>
</dbReference>
<evidence type="ECO:0000256" key="3">
    <source>
        <dbReference type="ARBA" id="ARBA00022737"/>
    </source>
</evidence>
<dbReference type="AlphaFoldDB" id="A0ABD0N7G0"/>
<organism evidence="8 9">
    <name type="scientific">Cirrhinus mrigala</name>
    <name type="common">Mrigala</name>
    <dbReference type="NCBI Taxonomy" id="683832"/>
    <lineage>
        <taxon>Eukaryota</taxon>
        <taxon>Metazoa</taxon>
        <taxon>Chordata</taxon>
        <taxon>Craniata</taxon>
        <taxon>Vertebrata</taxon>
        <taxon>Euteleostomi</taxon>
        <taxon>Actinopterygii</taxon>
        <taxon>Neopterygii</taxon>
        <taxon>Teleostei</taxon>
        <taxon>Ostariophysi</taxon>
        <taxon>Cypriniformes</taxon>
        <taxon>Cyprinidae</taxon>
        <taxon>Labeoninae</taxon>
        <taxon>Labeonini</taxon>
        <taxon>Cirrhinus</taxon>
    </lineage>
</organism>
<name>A0ABD0N7G0_CIRMR</name>
<keyword evidence="2 6" id="KW-0853">WD repeat</keyword>
<keyword evidence="4" id="KW-0969">Cilium</keyword>
<keyword evidence="9" id="KW-1185">Reference proteome</keyword>
<dbReference type="PANTHER" id="PTHR15722:SF7">
    <property type="entry name" value="INTRAFLAGELLAR TRANSPORT PROTEIN 140 HOMOLOG"/>
    <property type="match status" value="1"/>
</dbReference>
<dbReference type="Proteomes" id="UP001529510">
    <property type="component" value="Unassembled WGS sequence"/>
</dbReference>
<evidence type="ECO:0000256" key="6">
    <source>
        <dbReference type="PROSITE-ProRule" id="PRU00221"/>
    </source>
</evidence>
<dbReference type="EMBL" id="JAMKFB020000024">
    <property type="protein sequence ID" value="KAL0156243.1"/>
    <property type="molecule type" value="Genomic_DNA"/>
</dbReference>
<dbReference type="PROSITE" id="PS50082">
    <property type="entry name" value="WD_REPEATS_2"/>
    <property type="match status" value="1"/>
</dbReference>
<evidence type="ECO:0000313" key="9">
    <source>
        <dbReference type="Proteomes" id="UP001529510"/>
    </source>
</evidence>
<evidence type="ECO:0000256" key="2">
    <source>
        <dbReference type="ARBA" id="ARBA00022574"/>
    </source>
</evidence>
<evidence type="ECO:0000256" key="4">
    <source>
        <dbReference type="ARBA" id="ARBA00023069"/>
    </source>
</evidence>
<sequence>MCHVERGFSPSLLQWHPTKPLLAVGWETGETMLLSHPSGEHTPLPNNTHTTCITLLEWSSNGSRLVTGDQAGVMVVWRLDARGKLQGSPLIKHDYSKPLTCCIFRPPPPA</sequence>
<dbReference type="InterPro" id="IPR056154">
    <property type="entry name" value="Beta-prop_IFT140_1st"/>
</dbReference>
<evidence type="ECO:0000259" key="7">
    <source>
        <dbReference type="Pfam" id="PF23383"/>
    </source>
</evidence>
<feature type="domain" description="IFT140 first beta-propeller" evidence="7">
    <location>
        <begin position="2"/>
        <end position="109"/>
    </location>
</feature>
<evidence type="ECO:0000256" key="1">
    <source>
        <dbReference type="ARBA" id="ARBA00004138"/>
    </source>
</evidence>
<dbReference type="GO" id="GO:0005929">
    <property type="term" value="C:cilium"/>
    <property type="evidence" value="ECO:0007669"/>
    <property type="project" value="UniProtKB-SubCell"/>
</dbReference>
<dbReference type="PANTHER" id="PTHR15722">
    <property type="entry name" value="IFT140/172-RELATED"/>
    <property type="match status" value="1"/>
</dbReference>
<protein>
    <recommendedName>
        <fullName evidence="7">IFT140 first beta-propeller domain-containing protein</fullName>
    </recommendedName>
</protein>
<evidence type="ECO:0000256" key="5">
    <source>
        <dbReference type="ARBA" id="ARBA00023273"/>
    </source>
</evidence>
<dbReference type="InterPro" id="IPR015943">
    <property type="entry name" value="WD40/YVTN_repeat-like_dom_sf"/>
</dbReference>
<comment type="caution">
    <text evidence="8">The sequence shown here is derived from an EMBL/GenBank/DDBJ whole genome shotgun (WGS) entry which is preliminary data.</text>
</comment>
<comment type="subcellular location">
    <subcellularLocation>
        <location evidence="1">Cell projection</location>
        <location evidence="1">Cilium</location>
    </subcellularLocation>
</comment>
<dbReference type="Pfam" id="PF23383">
    <property type="entry name" value="Beta-prop_IFT140_1st"/>
    <property type="match status" value="1"/>
</dbReference>
<keyword evidence="5" id="KW-0966">Cell projection</keyword>